<reference evidence="3" key="1">
    <citation type="journal article" date="2019" name="Int. J. Syst. Evol. Microbiol.">
        <title>The Global Catalogue of Microorganisms (GCM) 10K type strain sequencing project: providing services to taxonomists for standard genome sequencing and annotation.</title>
        <authorList>
            <consortium name="The Broad Institute Genomics Platform"/>
            <consortium name="The Broad Institute Genome Sequencing Center for Infectious Disease"/>
            <person name="Wu L."/>
            <person name="Ma J."/>
        </authorList>
    </citation>
    <scope>NUCLEOTIDE SEQUENCE [LARGE SCALE GENOMIC DNA]</scope>
    <source>
        <strain evidence="3">KCTC 42498</strain>
    </source>
</reference>
<dbReference type="EMBL" id="JBHULU010000037">
    <property type="protein sequence ID" value="MFD2516153.1"/>
    <property type="molecule type" value="Genomic_DNA"/>
</dbReference>
<dbReference type="PRINTS" id="PR00483">
    <property type="entry name" value="BACPHPHTASE"/>
</dbReference>
<dbReference type="Proteomes" id="UP001597544">
    <property type="component" value="Unassembled WGS sequence"/>
</dbReference>
<evidence type="ECO:0000313" key="2">
    <source>
        <dbReference type="EMBL" id="MFD2516153.1"/>
    </source>
</evidence>
<accession>A0ABW5IT71</accession>
<feature type="domain" description="Phosphatidic acid phosphatase type 2/haloperoxidase" evidence="1">
    <location>
        <begin position="220"/>
        <end position="327"/>
    </location>
</feature>
<dbReference type="InterPro" id="IPR001011">
    <property type="entry name" value="Acid_Pase_classA_bac"/>
</dbReference>
<dbReference type="Gene3D" id="1.20.144.10">
    <property type="entry name" value="Phosphatidic acid phosphatase type 2/haloperoxidase"/>
    <property type="match status" value="1"/>
</dbReference>
<dbReference type="SUPFAM" id="SSF48317">
    <property type="entry name" value="Acid phosphatase/Vanadium-dependent haloperoxidase"/>
    <property type="match status" value="1"/>
</dbReference>
<dbReference type="Pfam" id="PF01569">
    <property type="entry name" value="PAP2"/>
    <property type="match status" value="1"/>
</dbReference>
<sequence>MEPMYIYATPRQIAQWQQDQKNKHNTQHTLNQQDLHTSCVCHKETKQSLRKSNHTTVYLLLVSLLTALTSFAQSSQEKSIVFRAISPASDHYKTLSAADATARGGEMEAITFPEKDFSRGAYLKMRTVYVDVPAAFFKLKTFPANSSDQTRGELDYLLELQERRAAGDEALTDTLAIVYHDPLSTNPLDPDYTRNMNSLFFVGRDLGPWFNPEQLPFTSQVLQNVIQDATFYFFSLKAQFNRARPYQLEPRLKNLEAPGHASYPSGHSSASHVHAYLLSSLLPEYKEQFMRNAYDLAFSREVRGVHYPSDSEAGRVLAEQFVAQLLKSKKFRADYAAMKAEIERVRNRQSLTLQK</sequence>
<protein>
    <submittedName>
        <fullName evidence="2">Phosphatase PAP2 family protein</fullName>
    </submittedName>
</protein>
<name>A0ABW5IT71_9BACT</name>
<dbReference type="InterPro" id="IPR036938">
    <property type="entry name" value="PAP2/HPO_sf"/>
</dbReference>
<dbReference type="RefSeq" id="WP_377512397.1">
    <property type="nucleotide sequence ID" value="NZ_JBHULU010000037.1"/>
</dbReference>
<evidence type="ECO:0000259" key="1">
    <source>
        <dbReference type="SMART" id="SM00014"/>
    </source>
</evidence>
<dbReference type="InterPro" id="IPR000326">
    <property type="entry name" value="PAP2/HPO"/>
</dbReference>
<organism evidence="2 3">
    <name type="scientific">Pontibacter locisalis</name>
    <dbReference type="NCBI Taxonomy" id="1719035"/>
    <lineage>
        <taxon>Bacteria</taxon>
        <taxon>Pseudomonadati</taxon>
        <taxon>Bacteroidota</taxon>
        <taxon>Cytophagia</taxon>
        <taxon>Cytophagales</taxon>
        <taxon>Hymenobacteraceae</taxon>
        <taxon>Pontibacter</taxon>
    </lineage>
</organism>
<proteinExistence type="predicted"/>
<evidence type="ECO:0000313" key="3">
    <source>
        <dbReference type="Proteomes" id="UP001597544"/>
    </source>
</evidence>
<keyword evidence="3" id="KW-1185">Reference proteome</keyword>
<gene>
    <name evidence="2" type="ORF">ACFSRY_19940</name>
</gene>
<dbReference type="SMART" id="SM00014">
    <property type="entry name" value="acidPPc"/>
    <property type="match status" value="1"/>
</dbReference>
<comment type="caution">
    <text evidence="2">The sequence shown here is derived from an EMBL/GenBank/DDBJ whole genome shotgun (WGS) entry which is preliminary data.</text>
</comment>